<dbReference type="GO" id="GO:0015833">
    <property type="term" value="P:peptide transport"/>
    <property type="evidence" value="ECO:0007669"/>
    <property type="project" value="TreeGrafter"/>
</dbReference>
<dbReference type="Proteomes" id="UP000434475">
    <property type="component" value="Unassembled WGS sequence"/>
</dbReference>
<dbReference type="InterPro" id="IPR039424">
    <property type="entry name" value="SBP_5"/>
</dbReference>
<dbReference type="SUPFAM" id="SSF53850">
    <property type="entry name" value="Periplasmic binding protein-like II"/>
    <property type="match status" value="1"/>
</dbReference>
<sequence>MSGRNMFLRIKRRSKMKKRVSFLMALVMLVTLLGGCGSDPQSGDSDVRTVNLRNTASLTTSDPNMTTNTHDYTVHENIYEGLYDLDEATGGYELRLAEKVEPNEDSTEYIVTLKQGVKFHNGETMTADDVVFSYGLAQASARMASYIRTLDHVEKVDDNTVKIVMNQPFSPIGHMMYKVKILSQKEVTEQGDDFGKIANKAGTGPYMWEEENYNPMTSWSAVAFEDYHRGKPQIERITWHVIEDDTSAITALQTGDIDYMVVPISYWEDVKSSDKFTCVEKESNEVITFCINIESANHGELFRDDNIRLAMMYALDRDGINQLVCDGYGTPTYLHINPTYAAAAPTADSLKNPIPFDLEKAKQILAEAGYPNGVDIGVFNVAAGRNESYAVAVHAQLEAAGFKSTLSVSDYSVAGEKNVQQDYDIAIAYDCGNYDFNNFEQQSASSAIGITNVLFNGPSGKFSDLSKQFDEWLQEGASTSDEDERIKIYTEMYNAYYDTHTQVPLITLPSCVAYSKDLNAVAVPTDYRVYDWSWNA</sequence>
<proteinExistence type="inferred from homology"/>
<dbReference type="Gene3D" id="3.10.105.10">
    <property type="entry name" value="Dipeptide-binding Protein, Domain 3"/>
    <property type="match status" value="1"/>
</dbReference>
<dbReference type="AlphaFoldDB" id="A0A6I2R9W4"/>
<name>A0A6I2R9W4_FLAPL</name>
<evidence type="ECO:0000256" key="1">
    <source>
        <dbReference type="ARBA" id="ARBA00005695"/>
    </source>
</evidence>
<comment type="caution">
    <text evidence="5">The sequence shown here is derived from an EMBL/GenBank/DDBJ whole genome shotgun (WGS) entry which is preliminary data.</text>
</comment>
<evidence type="ECO:0000256" key="3">
    <source>
        <dbReference type="ARBA" id="ARBA00022729"/>
    </source>
</evidence>
<keyword evidence="3" id="KW-0732">Signal</keyword>
<accession>A0A6I2R9W4</accession>
<dbReference type="GO" id="GO:1904680">
    <property type="term" value="F:peptide transmembrane transporter activity"/>
    <property type="evidence" value="ECO:0007669"/>
    <property type="project" value="TreeGrafter"/>
</dbReference>
<comment type="similarity">
    <text evidence="1">Belongs to the bacterial solute-binding protein 5 family.</text>
</comment>
<dbReference type="InterPro" id="IPR030678">
    <property type="entry name" value="Peptide/Ni-bd"/>
</dbReference>
<evidence type="ECO:0000313" key="5">
    <source>
        <dbReference type="EMBL" id="MSB22581.1"/>
    </source>
</evidence>
<dbReference type="Gene3D" id="3.40.190.10">
    <property type="entry name" value="Periplasmic binding protein-like II"/>
    <property type="match status" value="1"/>
</dbReference>
<protein>
    <recommendedName>
        <fullName evidence="4">Solute-binding protein family 5 domain-containing protein</fullName>
    </recommendedName>
</protein>
<evidence type="ECO:0000256" key="2">
    <source>
        <dbReference type="ARBA" id="ARBA00022448"/>
    </source>
</evidence>
<dbReference type="EMBL" id="WKPR01000045">
    <property type="protein sequence ID" value="MSB22581.1"/>
    <property type="molecule type" value="Genomic_DNA"/>
</dbReference>
<dbReference type="CDD" id="cd00995">
    <property type="entry name" value="PBP2_NikA_DppA_OppA_like"/>
    <property type="match status" value="1"/>
</dbReference>
<evidence type="ECO:0000313" key="6">
    <source>
        <dbReference type="Proteomes" id="UP000434475"/>
    </source>
</evidence>
<dbReference type="GO" id="GO:0042597">
    <property type="term" value="C:periplasmic space"/>
    <property type="evidence" value="ECO:0007669"/>
    <property type="project" value="UniProtKB-ARBA"/>
</dbReference>
<keyword evidence="2" id="KW-0813">Transport</keyword>
<reference evidence="5 6" key="1">
    <citation type="journal article" date="2019" name="Nat. Med.">
        <title>A library of human gut bacterial isolates paired with longitudinal multiomics data enables mechanistic microbiome research.</title>
        <authorList>
            <person name="Poyet M."/>
            <person name="Groussin M."/>
            <person name="Gibbons S.M."/>
            <person name="Avila-Pacheco J."/>
            <person name="Jiang X."/>
            <person name="Kearney S.M."/>
            <person name="Perrotta A.R."/>
            <person name="Berdy B."/>
            <person name="Zhao S."/>
            <person name="Lieberman T.D."/>
            <person name="Swanson P.K."/>
            <person name="Smith M."/>
            <person name="Roesemann S."/>
            <person name="Alexander J.E."/>
            <person name="Rich S.A."/>
            <person name="Livny J."/>
            <person name="Vlamakis H."/>
            <person name="Clish C."/>
            <person name="Bullock K."/>
            <person name="Deik A."/>
            <person name="Scott J."/>
            <person name="Pierce K.A."/>
            <person name="Xavier R.J."/>
            <person name="Alm E.J."/>
        </authorList>
    </citation>
    <scope>NUCLEOTIDE SEQUENCE [LARGE SCALE GENOMIC DNA]</scope>
    <source>
        <strain evidence="5 6">BIOML-A2</strain>
    </source>
</reference>
<dbReference type="GO" id="GO:0043190">
    <property type="term" value="C:ATP-binding cassette (ABC) transporter complex"/>
    <property type="evidence" value="ECO:0007669"/>
    <property type="project" value="InterPro"/>
</dbReference>
<dbReference type="PANTHER" id="PTHR30290">
    <property type="entry name" value="PERIPLASMIC BINDING COMPONENT OF ABC TRANSPORTER"/>
    <property type="match status" value="1"/>
</dbReference>
<dbReference type="Pfam" id="PF00496">
    <property type="entry name" value="SBP_bac_5"/>
    <property type="match status" value="1"/>
</dbReference>
<dbReference type="PIRSF" id="PIRSF002741">
    <property type="entry name" value="MppA"/>
    <property type="match status" value="1"/>
</dbReference>
<feature type="domain" description="Solute-binding protein family 5" evidence="4">
    <location>
        <begin position="93"/>
        <end position="435"/>
    </location>
</feature>
<gene>
    <name evidence="5" type="ORF">GKE97_24275</name>
</gene>
<dbReference type="PANTHER" id="PTHR30290:SF9">
    <property type="entry name" value="OLIGOPEPTIDE-BINDING PROTEIN APPA"/>
    <property type="match status" value="1"/>
</dbReference>
<dbReference type="InterPro" id="IPR000914">
    <property type="entry name" value="SBP_5_dom"/>
</dbReference>
<evidence type="ECO:0000259" key="4">
    <source>
        <dbReference type="Pfam" id="PF00496"/>
    </source>
</evidence>
<dbReference type="Gene3D" id="3.90.76.10">
    <property type="entry name" value="Dipeptide-binding Protein, Domain 1"/>
    <property type="match status" value="1"/>
</dbReference>
<organism evidence="5 6">
    <name type="scientific">Flavonifractor plautii</name>
    <name type="common">Fusobacterium plautii</name>
    <dbReference type="NCBI Taxonomy" id="292800"/>
    <lineage>
        <taxon>Bacteria</taxon>
        <taxon>Bacillati</taxon>
        <taxon>Bacillota</taxon>
        <taxon>Clostridia</taxon>
        <taxon>Eubacteriales</taxon>
        <taxon>Oscillospiraceae</taxon>
        <taxon>Flavonifractor</taxon>
    </lineage>
</organism>